<dbReference type="Proteomes" id="UP000256253">
    <property type="component" value="Unassembled WGS sequence"/>
</dbReference>
<evidence type="ECO:0000313" key="2">
    <source>
        <dbReference type="Proteomes" id="UP000256253"/>
    </source>
</evidence>
<evidence type="ECO:0000313" key="1">
    <source>
        <dbReference type="EMBL" id="REF29519.1"/>
    </source>
</evidence>
<dbReference type="EMBL" id="QTUA01000001">
    <property type="protein sequence ID" value="REF29519.1"/>
    <property type="molecule type" value="Genomic_DNA"/>
</dbReference>
<dbReference type="AlphaFoldDB" id="A0A3D9UJN1"/>
<protein>
    <submittedName>
        <fullName evidence="1">Uncharacterized protein</fullName>
    </submittedName>
</protein>
<keyword evidence="2" id="KW-1185">Reference proteome</keyword>
<reference evidence="1 2" key="1">
    <citation type="submission" date="2018-08" db="EMBL/GenBank/DDBJ databases">
        <title>Sequencing the genomes of 1000 actinobacteria strains.</title>
        <authorList>
            <person name="Klenk H.-P."/>
        </authorList>
    </citation>
    <scope>NUCLEOTIDE SEQUENCE [LARGE SCALE GENOMIC DNA]</scope>
    <source>
        <strain evidence="1 2">DSM 22967</strain>
    </source>
</reference>
<comment type="caution">
    <text evidence="1">The sequence shown here is derived from an EMBL/GenBank/DDBJ whole genome shotgun (WGS) entry which is preliminary data.</text>
</comment>
<gene>
    <name evidence="1" type="ORF">DFJ65_0470</name>
</gene>
<accession>A0A3D9UJN1</accession>
<proteinExistence type="predicted"/>
<name>A0A3D9UJN1_9MICO</name>
<organism evidence="1 2">
    <name type="scientific">Calidifontibacter indicus</name>
    <dbReference type="NCBI Taxonomy" id="419650"/>
    <lineage>
        <taxon>Bacteria</taxon>
        <taxon>Bacillati</taxon>
        <taxon>Actinomycetota</taxon>
        <taxon>Actinomycetes</taxon>
        <taxon>Micrococcales</taxon>
        <taxon>Dermacoccaceae</taxon>
        <taxon>Calidifontibacter</taxon>
    </lineage>
</organism>
<sequence length="60" mass="6556">MNRSAQIGLTAAAERPLDGHRLPAVGHLRDHAYRELRSELISVTALAARLCQRHGLSINA</sequence>